<feature type="compositionally biased region" description="Basic residues" evidence="1">
    <location>
        <begin position="76"/>
        <end position="91"/>
    </location>
</feature>
<protein>
    <submittedName>
        <fullName evidence="2">Uncharacterized protein</fullName>
    </submittedName>
</protein>
<feature type="non-terminal residue" evidence="2">
    <location>
        <position position="1"/>
    </location>
</feature>
<feature type="compositionally biased region" description="Basic and acidic residues" evidence="1">
    <location>
        <begin position="64"/>
        <end position="75"/>
    </location>
</feature>
<gene>
    <name evidence="2" type="ORF">AVDCRST_MAG85-3333</name>
</gene>
<name>A0A6J4TMA1_9ACTN</name>
<reference evidence="2" key="1">
    <citation type="submission" date="2020-02" db="EMBL/GenBank/DDBJ databases">
        <authorList>
            <person name="Meier V. D."/>
        </authorList>
    </citation>
    <scope>NUCLEOTIDE SEQUENCE</scope>
    <source>
        <strain evidence="2">AVDCRST_MAG85</strain>
    </source>
</reference>
<evidence type="ECO:0000256" key="1">
    <source>
        <dbReference type="SAM" id="MobiDB-lite"/>
    </source>
</evidence>
<accession>A0A6J4TMA1</accession>
<organism evidence="2">
    <name type="scientific">uncultured Solirubrobacteraceae bacterium</name>
    <dbReference type="NCBI Taxonomy" id="1162706"/>
    <lineage>
        <taxon>Bacteria</taxon>
        <taxon>Bacillati</taxon>
        <taxon>Actinomycetota</taxon>
        <taxon>Thermoleophilia</taxon>
        <taxon>Solirubrobacterales</taxon>
        <taxon>Solirubrobacteraceae</taxon>
        <taxon>environmental samples</taxon>
    </lineage>
</organism>
<dbReference type="AlphaFoldDB" id="A0A6J4TMA1"/>
<dbReference type="EMBL" id="CADCVT010000368">
    <property type="protein sequence ID" value="CAA9527087.1"/>
    <property type="molecule type" value="Genomic_DNA"/>
</dbReference>
<sequence>RFLRRHVVLDDPPAGTGAPDRRQVDALLARHPARDRRRLDVVRGDRRRRGGIGGGGARGLAGLLRDRGERGDSVRGRLRRGLGRGRRRRGSVGRIAQRGHDLADLQRRALAGDDRQHAVGLGLV</sequence>
<feature type="region of interest" description="Disordered" evidence="1">
    <location>
        <begin position="44"/>
        <end position="94"/>
    </location>
</feature>
<feature type="non-terminal residue" evidence="2">
    <location>
        <position position="124"/>
    </location>
</feature>
<proteinExistence type="predicted"/>
<evidence type="ECO:0000313" key="2">
    <source>
        <dbReference type="EMBL" id="CAA9527087.1"/>
    </source>
</evidence>